<dbReference type="RefSeq" id="WP_390318234.1">
    <property type="nucleotide sequence ID" value="NZ_JBHSPB010000012.1"/>
</dbReference>
<organism evidence="2 3">
    <name type="scientific">Streptomyces gamaensis</name>
    <dbReference type="NCBI Taxonomy" id="1763542"/>
    <lineage>
        <taxon>Bacteria</taxon>
        <taxon>Bacillati</taxon>
        <taxon>Actinomycetota</taxon>
        <taxon>Actinomycetes</taxon>
        <taxon>Kitasatosporales</taxon>
        <taxon>Streptomycetaceae</taxon>
        <taxon>Streptomyces</taxon>
    </lineage>
</organism>
<name>A0ABW0Z3D1_9ACTN</name>
<reference evidence="3" key="1">
    <citation type="journal article" date="2019" name="Int. J. Syst. Evol. Microbiol.">
        <title>The Global Catalogue of Microorganisms (GCM) 10K type strain sequencing project: providing services to taxonomists for standard genome sequencing and annotation.</title>
        <authorList>
            <consortium name="The Broad Institute Genomics Platform"/>
            <consortium name="The Broad Institute Genome Sequencing Center for Infectious Disease"/>
            <person name="Wu L."/>
            <person name="Ma J."/>
        </authorList>
    </citation>
    <scope>NUCLEOTIDE SEQUENCE [LARGE SCALE GENOMIC DNA]</scope>
    <source>
        <strain evidence="3">CGMCC 4.7304</strain>
    </source>
</reference>
<dbReference type="InterPro" id="IPR007278">
    <property type="entry name" value="DUF397"/>
</dbReference>
<sequence>MPATVDLISPVWRKSSYSDPEVENCVEVATPTPHLIPVRDSKRPHSSVLAIPPAAWSAFITAIRTDTSIR</sequence>
<comment type="caution">
    <text evidence="2">The sequence shown here is derived from an EMBL/GenBank/DDBJ whole genome shotgun (WGS) entry which is preliminary data.</text>
</comment>
<feature type="domain" description="DUF397" evidence="1">
    <location>
        <begin position="11"/>
        <end position="64"/>
    </location>
</feature>
<evidence type="ECO:0000313" key="3">
    <source>
        <dbReference type="Proteomes" id="UP001596083"/>
    </source>
</evidence>
<dbReference type="Pfam" id="PF04149">
    <property type="entry name" value="DUF397"/>
    <property type="match status" value="1"/>
</dbReference>
<keyword evidence="3" id="KW-1185">Reference proteome</keyword>
<dbReference type="Proteomes" id="UP001596083">
    <property type="component" value="Unassembled WGS sequence"/>
</dbReference>
<accession>A0ABW0Z3D1</accession>
<protein>
    <submittedName>
        <fullName evidence="2">DUF397 domain-containing protein</fullName>
    </submittedName>
</protein>
<gene>
    <name evidence="2" type="ORF">ACFP1Z_20950</name>
</gene>
<dbReference type="EMBL" id="JBHSPB010000012">
    <property type="protein sequence ID" value="MFC5722642.1"/>
    <property type="molecule type" value="Genomic_DNA"/>
</dbReference>
<proteinExistence type="predicted"/>
<evidence type="ECO:0000313" key="2">
    <source>
        <dbReference type="EMBL" id="MFC5722642.1"/>
    </source>
</evidence>
<evidence type="ECO:0000259" key="1">
    <source>
        <dbReference type="Pfam" id="PF04149"/>
    </source>
</evidence>